<evidence type="ECO:0000313" key="2">
    <source>
        <dbReference type="Proteomes" id="UP001055879"/>
    </source>
</evidence>
<evidence type="ECO:0000313" key="1">
    <source>
        <dbReference type="EMBL" id="KAI3673748.1"/>
    </source>
</evidence>
<dbReference type="EMBL" id="CM042061">
    <property type="protein sequence ID" value="KAI3673748.1"/>
    <property type="molecule type" value="Genomic_DNA"/>
</dbReference>
<accession>A0ACB8XUQ8</accession>
<protein>
    <submittedName>
        <fullName evidence="1">Uncharacterized protein</fullName>
    </submittedName>
</protein>
<dbReference type="Proteomes" id="UP001055879">
    <property type="component" value="Linkage Group LG15"/>
</dbReference>
<reference evidence="1 2" key="2">
    <citation type="journal article" date="2022" name="Mol. Ecol. Resour.">
        <title>The genomes of chicory, endive, great burdock and yacon provide insights into Asteraceae paleo-polyploidization history and plant inulin production.</title>
        <authorList>
            <person name="Fan W."/>
            <person name="Wang S."/>
            <person name="Wang H."/>
            <person name="Wang A."/>
            <person name="Jiang F."/>
            <person name="Liu H."/>
            <person name="Zhao H."/>
            <person name="Xu D."/>
            <person name="Zhang Y."/>
        </authorList>
    </citation>
    <scope>NUCLEOTIDE SEQUENCE [LARGE SCALE GENOMIC DNA]</scope>
    <source>
        <strain evidence="2">cv. Niubang</strain>
    </source>
</reference>
<organism evidence="1 2">
    <name type="scientific">Arctium lappa</name>
    <name type="common">Greater burdock</name>
    <name type="synonym">Lappa major</name>
    <dbReference type="NCBI Taxonomy" id="4217"/>
    <lineage>
        <taxon>Eukaryota</taxon>
        <taxon>Viridiplantae</taxon>
        <taxon>Streptophyta</taxon>
        <taxon>Embryophyta</taxon>
        <taxon>Tracheophyta</taxon>
        <taxon>Spermatophyta</taxon>
        <taxon>Magnoliopsida</taxon>
        <taxon>eudicotyledons</taxon>
        <taxon>Gunneridae</taxon>
        <taxon>Pentapetalae</taxon>
        <taxon>asterids</taxon>
        <taxon>campanulids</taxon>
        <taxon>Asterales</taxon>
        <taxon>Asteraceae</taxon>
        <taxon>Carduoideae</taxon>
        <taxon>Cardueae</taxon>
        <taxon>Arctiinae</taxon>
        <taxon>Arctium</taxon>
    </lineage>
</organism>
<reference evidence="2" key="1">
    <citation type="journal article" date="2022" name="Mol. Ecol. Resour.">
        <title>The genomes of chicory, endive, great burdock and yacon provide insights into Asteraceae palaeo-polyploidization history and plant inulin production.</title>
        <authorList>
            <person name="Fan W."/>
            <person name="Wang S."/>
            <person name="Wang H."/>
            <person name="Wang A."/>
            <person name="Jiang F."/>
            <person name="Liu H."/>
            <person name="Zhao H."/>
            <person name="Xu D."/>
            <person name="Zhang Y."/>
        </authorList>
    </citation>
    <scope>NUCLEOTIDE SEQUENCE [LARGE SCALE GENOMIC DNA]</scope>
    <source>
        <strain evidence="2">cv. Niubang</strain>
    </source>
</reference>
<proteinExistence type="predicted"/>
<comment type="caution">
    <text evidence="1">The sequence shown here is derived from an EMBL/GenBank/DDBJ whole genome shotgun (WGS) entry which is preliminary data.</text>
</comment>
<name>A0ACB8XUQ8_ARCLA</name>
<gene>
    <name evidence="1" type="ORF">L6452_39878</name>
</gene>
<keyword evidence="2" id="KW-1185">Reference proteome</keyword>
<sequence length="265" mass="30775">MASSSSKRYCFQCQDSTSIYFRDGWRLRNGECAQLCNRCAFVYEEGRFCETFHSNDDGWRDCESCGKLVHCGCVVSFNQYFLLDFGGVICRECSKKNLILARNRRYAREFQTDPTDVPDLAKRVQIEPHYWHDGIDLEMQCIPRTTKSVVNLLFEKSLTASDSDLKFGRIVIPKKYAETFFPEVFEPKGIMLNVRDLEGKEWEFSFRYWPNCGSRTYVLEGLREMMVSRKLQAGDTVSFYRVEPEGKMVIGFRKTSVPKPPHQAS</sequence>